<reference evidence="5 6" key="1">
    <citation type="submission" date="2020-07" db="EMBL/GenBank/DDBJ databases">
        <title>Huge and variable diversity of episymbiotic CPR bacteria and DPANN archaea in groundwater ecosystems.</title>
        <authorList>
            <person name="He C.Y."/>
            <person name="Keren R."/>
            <person name="Whittaker M."/>
            <person name="Farag I.F."/>
            <person name="Doudna J."/>
            <person name="Cate J.H.D."/>
            <person name="Banfield J.F."/>
        </authorList>
    </citation>
    <scope>NUCLEOTIDE SEQUENCE [LARGE SCALE GENOMIC DNA]</scope>
    <source>
        <strain evidence="5">NC_groundwater_541_Ag_S-0.1um_46_50</strain>
    </source>
</reference>
<dbReference type="PANTHER" id="PTHR32039:SF7">
    <property type="entry name" value="COMPETENCE PROTEIN COMM"/>
    <property type="match status" value="1"/>
</dbReference>
<dbReference type="SMART" id="SM00382">
    <property type="entry name" value="AAA"/>
    <property type="match status" value="1"/>
</dbReference>
<dbReference type="Gene3D" id="3.40.50.300">
    <property type="entry name" value="P-loop containing nucleotide triphosphate hydrolases"/>
    <property type="match status" value="1"/>
</dbReference>
<dbReference type="InterPro" id="IPR014721">
    <property type="entry name" value="Ribsml_uS5_D2-typ_fold_subgr"/>
</dbReference>
<evidence type="ECO:0000256" key="2">
    <source>
        <dbReference type="ARBA" id="ARBA00022741"/>
    </source>
</evidence>
<dbReference type="InterPro" id="IPR000523">
    <property type="entry name" value="Mg_chelatse_chII-like_cat_dom"/>
</dbReference>
<keyword evidence="3" id="KW-0067">ATP-binding</keyword>
<dbReference type="Proteomes" id="UP000595618">
    <property type="component" value="Chromosome"/>
</dbReference>
<dbReference type="InterPro" id="IPR004482">
    <property type="entry name" value="Mg_chelat-rel"/>
</dbReference>
<proteinExistence type="inferred from homology"/>
<dbReference type="Gene3D" id="3.30.230.10">
    <property type="match status" value="1"/>
</dbReference>
<dbReference type="CDD" id="cd00009">
    <property type="entry name" value="AAA"/>
    <property type="match status" value="1"/>
</dbReference>
<feature type="domain" description="AAA+ ATPase" evidence="4">
    <location>
        <begin position="213"/>
        <end position="396"/>
    </location>
</feature>
<evidence type="ECO:0000256" key="3">
    <source>
        <dbReference type="ARBA" id="ARBA00022840"/>
    </source>
</evidence>
<sequence length="507" mass="55210">MSVAIYSAQVVGLDAQPISVEVDIAPGLHIFSIVGLADKEVQESRERISAAIKNLGALAPHKKSQRVIVNLAPADIKKEGPAFDLPIALGYLLASGQIAFNPKGKLFLGELGLDGTLRKVSGVLPIAMAARFSGFSQLILPKGNGKEASVLDGLEILETESLSEVVEYLAGRKELAPLGKTGTESVAISQGMDLGDIRGQLKAKMALEIAAAGNHNVLFHGPPGAGKTLLAQALPSILPPLSFEESLEVTKIYSIAGMLNDKQPFISVRPFRNPHHTSSHAAVIGGGTHPRPGEATLAHRGVLFLDELPEFDRRVIESLRQPLEEHTITVARSQGTQTFPAQFMLVAAMNPCPCGNYDNPTKDCSCAPGAITKYRKKVSGPILDRIDLHAETPSVEYEKLEGESREEPSAKVRQRVEQARKIQKQRFRGLPIQTNAEMGLREIKQFIKIKDSLRPILKMAHERYQLSARAYHRVLKLSRTIADLEGSEDLQENNILAALQFRPKVEI</sequence>
<accession>A0A7T5UQ67</accession>
<organism evidence="5 6">
    <name type="scientific">Candidatus Sungiibacteriota bacterium</name>
    <dbReference type="NCBI Taxonomy" id="2750080"/>
    <lineage>
        <taxon>Bacteria</taxon>
        <taxon>Candidatus Sungiibacteriota</taxon>
    </lineage>
</organism>
<dbReference type="AlphaFoldDB" id="A0A7T5UQ67"/>
<evidence type="ECO:0000256" key="1">
    <source>
        <dbReference type="ARBA" id="ARBA00006354"/>
    </source>
</evidence>
<dbReference type="EMBL" id="CP066690">
    <property type="protein sequence ID" value="QQG44866.1"/>
    <property type="molecule type" value="Genomic_DNA"/>
</dbReference>
<dbReference type="InterPro" id="IPR001208">
    <property type="entry name" value="MCM_dom"/>
</dbReference>
<dbReference type="SUPFAM" id="SSF54211">
    <property type="entry name" value="Ribosomal protein S5 domain 2-like"/>
    <property type="match status" value="1"/>
</dbReference>
<dbReference type="Pfam" id="PF13335">
    <property type="entry name" value="Mg_chelatase_C"/>
    <property type="match status" value="1"/>
</dbReference>
<evidence type="ECO:0000313" key="5">
    <source>
        <dbReference type="EMBL" id="QQG44866.1"/>
    </source>
</evidence>
<dbReference type="InterPro" id="IPR027417">
    <property type="entry name" value="P-loop_NTPase"/>
</dbReference>
<keyword evidence="2" id="KW-0547">Nucleotide-binding</keyword>
<name>A0A7T5UQ67_9BACT</name>
<evidence type="ECO:0000313" key="6">
    <source>
        <dbReference type="Proteomes" id="UP000595618"/>
    </source>
</evidence>
<dbReference type="PANTHER" id="PTHR32039">
    <property type="entry name" value="MAGNESIUM-CHELATASE SUBUNIT CHLI"/>
    <property type="match status" value="1"/>
</dbReference>
<comment type="similarity">
    <text evidence="1">Belongs to the Mg-chelatase subunits D/I family. ComM subfamily.</text>
</comment>
<dbReference type="Pfam" id="PF13541">
    <property type="entry name" value="ChlI"/>
    <property type="match status" value="1"/>
</dbReference>
<dbReference type="Pfam" id="PF01078">
    <property type="entry name" value="Mg_chelatase"/>
    <property type="match status" value="1"/>
</dbReference>
<dbReference type="InterPro" id="IPR020568">
    <property type="entry name" value="Ribosomal_Su5_D2-typ_SF"/>
</dbReference>
<gene>
    <name evidence="5" type="ORF">HYW89_02530</name>
</gene>
<protein>
    <submittedName>
        <fullName evidence="5">YifB family Mg chelatase-like AAA ATPase</fullName>
    </submittedName>
</protein>
<dbReference type="GO" id="GO:0005524">
    <property type="term" value="F:ATP binding"/>
    <property type="evidence" value="ECO:0007669"/>
    <property type="project" value="UniProtKB-KW"/>
</dbReference>
<evidence type="ECO:0000259" key="4">
    <source>
        <dbReference type="SMART" id="SM00382"/>
    </source>
</evidence>
<dbReference type="InterPro" id="IPR025158">
    <property type="entry name" value="Mg_chelat-rel_C"/>
</dbReference>
<dbReference type="InterPro" id="IPR003593">
    <property type="entry name" value="AAA+_ATPase"/>
</dbReference>
<dbReference type="InterPro" id="IPR045006">
    <property type="entry name" value="CHLI-like"/>
</dbReference>
<dbReference type="SUPFAM" id="SSF52540">
    <property type="entry name" value="P-loop containing nucleoside triphosphate hydrolases"/>
    <property type="match status" value="1"/>
</dbReference>
<dbReference type="GO" id="GO:0003677">
    <property type="term" value="F:DNA binding"/>
    <property type="evidence" value="ECO:0007669"/>
    <property type="project" value="InterPro"/>
</dbReference>
<dbReference type="PRINTS" id="PR01657">
    <property type="entry name" value="MCMFAMILY"/>
</dbReference>
<dbReference type="NCBIfam" id="TIGR00368">
    <property type="entry name" value="YifB family Mg chelatase-like AAA ATPase"/>
    <property type="match status" value="1"/>
</dbReference>